<organism evidence="4 6">
    <name type="scientific">Polaribacter dokdonensis DSW-5</name>
    <dbReference type="NCBI Taxonomy" id="1300348"/>
    <lineage>
        <taxon>Bacteria</taxon>
        <taxon>Pseudomonadati</taxon>
        <taxon>Bacteroidota</taxon>
        <taxon>Flavobacteriia</taxon>
        <taxon>Flavobacteriales</taxon>
        <taxon>Flavobacteriaceae</taxon>
    </lineage>
</organism>
<evidence type="ECO:0000256" key="3">
    <source>
        <dbReference type="ARBA" id="ARBA00022837"/>
    </source>
</evidence>
<evidence type="ECO:0000313" key="6">
    <source>
        <dbReference type="Proteomes" id="UP000037716"/>
    </source>
</evidence>
<dbReference type="OrthoDB" id="9808779at2"/>
<dbReference type="PATRIC" id="fig|1300348.6.peg.1269"/>
<evidence type="ECO:0000256" key="2">
    <source>
        <dbReference type="ARBA" id="ARBA00011245"/>
    </source>
</evidence>
<evidence type="ECO:0000313" key="5">
    <source>
        <dbReference type="EMBL" id="SEE04922.1"/>
    </source>
</evidence>
<comment type="caution">
    <text evidence="4">The sequence shown here is derived from an EMBL/GenBank/DDBJ whole genome shotgun (WGS) entry which is preliminary data.</text>
</comment>
<evidence type="ECO:0000313" key="7">
    <source>
        <dbReference type="Proteomes" id="UP000183071"/>
    </source>
</evidence>
<proteinExistence type="predicted"/>
<evidence type="ECO:0000256" key="1">
    <source>
        <dbReference type="ARBA" id="ARBA00001913"/>
    </source>
</evidence>
<reference evidence="5 7" key="2">
    <citation type="submission" date="2016-10" db="EMBL/GenBank/DDBJ databases">
        <authorList>
            <person name="Varghese N."/>
            <person name="Submissions S."/>
        </authorList>
    </citation>
    <scope>NUCLEOTIDE SEQUENCE [LARGE SCALE GENOMIC DNA]</scope>
    <source>
        <strain evidence="5 7">DSW-5</strain>
    </source>
</reference>
<dbReference type="Proteomes" id="UP000037716">
    <property type="component" value="Unassembled WGS sequence"/>
</dbReference>
<dbReference type="CDD" id="cd01081">
    <property type="entry name" value="Aldose_epim"/>
    <property type="match status" value="1"/>
</dbReference>
<comment type="cofactor">
    <cofactor evidence="1">
        <name>Ca(2+)</name>
        <dbReference type="ChEBI" id="CHEBI:29108"/>
    </cofactor>
</comment>
<name>A0A0N0UNK5_9FLAO</name>
<dbReference type="PANTHER" id="PTHR10091">
    <property type="entry name" value="ALDOSE-1-EPIMERASE"/>
    <property type="match status" value="1"/>
</dbReference>
<dbReference type="Gene3D" id="2.70.98.10">
    <property type="match status" value="1"/>
</dbReference>
<dbReference type="Pfam" id="PF01263">
    <property type="entry name" value="Aldose_epim"/>
    <property type="match status" value="1"/>
</dbReference>
<dbReference type="PANTHER" id="PTHR10091:SF0">
    <property type="entry name" value="GALACTOSE MUTAROTASE"/>
    <property type="match status" value="1"/>
</dbReference>
<dbReference type="GO" id="GO:0033499">
    <property type="term" value="P:galactose catabolic process via UDP-galactose, Leloir pathway"/>
    <property type="evidence" value="ECO:0007669"/>
    <property type="project" value="TreeGrafter"/>
</dbReference>
<evidence type="ECO:0000313" key="4">
    <source>
        <dbReference type="EMBL" id="KOY51710.1"/>
    </source>
</evidence>
<dbReference type="InterPro" id="IPR014718">
    <property type="entry name" value="GH-type_carb-bd"/>
</dbReference>
<dbReference type="Proteomes" id="UP000183071">
    <property type="component" value="Unassembled WGS sequence"/>
</dbReference>
<keyword evidence="3" id="KW-0106">Calcium</keyword>
<dbReference type="GO" id="GO:0006006">
    <property type="term" value="P:glucose metabolic process"/>
    <property type="evidence" value="ECO:0007669"/>
    <property type="project" value="TreeGrafter"/>
</dbReference>
<dbReference type="GO" id="GO:0030246">
    <property type="term" value="F:carbohydrate binding"/>
    <property type="evidence" value="ECO:0007669"/>
    <property type="project" value="InterPro"/>
</dbReference>
<gene>
    <name evidence="4" type="ORF">I602_1270</name>
    <name evidence="5" type="ORF">SAMN05444353_0501</name>
</gene>
<dbReference type="AlphaFoldDB" id="A0A0N0UNK5"/>
<comment type="subunit">
    <text evidence="2">Monomer.</text>
</comment>
<dbReference type="RefSeq" id="WP_053973865.1">
    <property type="nucleotide sequence ID" value="NZ_FNUE01000001.1"/>
</dbReference>
<sequence>MFKINELKENDFSIVELSNASKTSIAKICLNEGARVVGLQLNGKIIIEEQANFEYKNSYASAILFPFAGRVEKGAYSFKFDDYQLDCNDHNNAIHGLVYDKVFEIFEPEEHQNNCSVTFNYYEKKPLAGFPFNYFLSITYTLFETHLNTRVTVKNIDSKAFPFTLGWHPYFKSSNLNESSLALSSTQKAVYNANMVAQKLEESVFEGEIELKDHQLDDCFILKNDYVVLKTPDYNLKISADAKKNYYQVFTPEKLPLIAIEPLTGVSNNLNNKIGLQVLEPDATYVQNWDLKLVD</sequence>
<dbReference type="EMBL" id="FNUE01000001">
    <property type="protein sequence ID" value="SEE04922.1"/>
    <property type="molecule type" value="Genomic_DNA"/>
</dbReference>
<dbReference type="InterPro" id="IPR011013">
    <property type="entry name" value="Gal_mutarotase_sf_dom"/>
</dbReference>
<reference evidence="4 6" key="1">
    <citation type="submission" date="2015-07" db="EMBL/GenBank/DDBJ databases">
        <title>Genome of Polaribacter dokdonenesis DSW-5, isolated from seawater off Dokdo in Korea.</title>
        <authorList>
            <person name="Yoon K."/>
            <person name="Song J.Y."/>
            <person name="Kim J.F."/>
        </authorList>
    </citation>
    <scope>NUCLEOTIDE SEQUENCE [LARGE SCALE GENOMIC DNA]</scope>
    <source>
        <strain evidence="4 6">DSW-5</strain>
    </source>
</reference>
<protein>
    <submittedName>
        <fullName evidence="4">Aldose 1-epimerase</fullName>
    </submittedName>
</protein>
<dbReference type="SUPFAM" id="SSF74650">
    <property type="entry name" value="Galactose mutarotase-like"/>
    <property type="match status" value="1"/>
</dbReference>
<dbReference type="GO" id="GO:0004034">
    <property type="term" value="F:aldose 1-epimerase activity"/>
    <property type="evidence" value="ECO:0007669"/>
    <property type="project" value="TreeGrafter"/>
</dbReference>
<dbReference type="InterPro" id="IPR008183">
    <property type="entry name" value="Aldose_1/G6P_1-epimerase"/>
</dbReference>
<dbReference type="EMBL" id="LGBR01000001">
    <property type="protein sequence ID" value="KOY51710.1"/>
    <property type="molecule type" value="Genomic_DNA"/>
</dbReference>
<keyword evidence="7" id="KW-1185">Reference proteome</keyword>
<accession>A0A0N0UNK5</accession>
<dbReference type="STRING" id="1300348.I602_1270"/>